<evidence type="ECO:0000256" key="2">
    <source>
        <dbReference type="ARBA" id="ARBA00022448"/>
    </source>
</evidence>
<evidence type="ECO:0000256" key="7">
    <source>
        <dbReference type="SAM" id="Phobius"/>
    </source>
</evidence>
<gene>
    <name evidence="8" type="primary">GPT1</name>
    <name evidence="8" type="ORF">DEBR0S1_23200G</name>
</gene>
<feature type="transmembrane region" description="Helical" evidence="7">
    <location>
        <begin position="212"/>
        <end position="238"/>
    </location>
</feature>
<feature type="transmembrane region" description="Helical" evidence="7">
    <location>
        <begin position="304"/>
        <end position="328"/>
    </location>
</feature>
<dbReference type="Proteomes" id="UP000478008">
    <property type="component" value="Unassembled WGS sequence"/>
</dbReference>
<dbReference type="PANTHER" id="PTHR45649:SF29">
    <property type="entry name" value="AMINO ACID TRANSPORTER (EUROFUNG)"/>
    <property type="match status" value="1"/>
</dbReference>
<reference evidence="8 9" key="1">
    <citation type="submission" date="2019-07" db="EMBL/GenBank/DDBJ databases">
        <authorList>
            <person name="Friedrich A."/>
            <person name="Schacherer J."/>
        </authorList>
    </citation>
    <scope>NUCLEOTIDE SEQUENCE [LARGE SCALE GENOMIC DNA]</scope>
</reference>
<keyword evidence="2" id="KW-0813">Transport</keyword>
<keyword evidence="4 7" id="KW-1133">Transmembrane helix</keyword>
<feature type="transmembrane region" description="Helical" evidence="7">
    <location>
        <begin position="472"/>
        <end position="491"/>
    </location>
</feature>
<proteinExistence type="predicted"/>
<comment type="subcellular location">
    <subcellularLocation>
        <location evidence="1">Membrane</location>
        <topology evidence="1">Multi-pass membrane protein</topology>
    </subcellularLocation>
</comment>
<accession>A0A7D9H0D3</accession>
<keyword evidence="3 7" id="KW-0812">Transmembrane</keyword>
<evidence type="ECO:0000256" key="1">
    <source>
        <dbReference type="ARBA" id="ARBA00004141"/>
    </source>
</evidence>
<dbReference type="EMBL" id="CABFWN010000001">
    <property type="protein sequence ID" value="VUG16689.1"/>
    <property type="molecule type" value="Genomic_DNA"/>
</dbReference>
<feature type="transmembrane region" description="Helical" evidence="7">
    <location>
        <begin position="155"/>
        <end position="177"/>
    </location>
</feature>
<feature type="transmembrane region" description="Helical" evidence="7">
    <location>
        <begin position="355"/>
        <end position="377"/>
    </location>
</feature>
<evidence type="ECO:0000313" key="9">
    <source>
        <dbReference type="Proteomes" id="UP000478008"/>
    </source>
</evidence>
<evidence type="ECO:0000256" key="5">
    <source>
        <dbReference type="ARBA" id="ARBA00023136"/>
    </source>
</evidence>
<dbReference type="PIRSF" id="PIRSF006060">
    <property type="entry name" value="AA_transporter"/>
    <property type="match status" value="1"/>
</dbReference>
<dbReference type="Pfam" id="PF13520">
    <property type="entry name" value="AA_permease_2"/>
    <property type="match status" value="1"/>
</dbReference>
<evidence type="ECO:0000256" key="3">
    <source>
        <dbReference type="ARBA" id="ARBA00022692"/>
    </source>
</evidence>
<name>A0A7D9H0D3_DEKBR</name>
<dbReference type="AlphaFoldDB" id="A0A7D9H0D3"/>
<feature type="region of interest" description="Disordered" evidence="6">
    <location>
        <begin position="563"/>
        <end position="594"/>
    </location>
</feature>
<dbReference type="GO" id="GO:0015101">
    <property type="term" value="F:organic cation transmembrane transporter activity"/>
    <property type="evidence" value="ECO:0007669"/>
    <property type="project" value="UniProtKB-ARBA"/>
</dbReference>
<feature type="transmembrane region" description="Helical" evidence="7">
    <location>
        <begin position="422"/>
        <end position="451"/>
    </location>
</feature>
<dbReference type="InterPro" id="IPR002293">
    <property type="entry name" value="AA/rel_permease1"/>
</dbReference>
<keyword evidence="5 7" id="KW-0472">Membrane</keyword>
<feature type="transmembrane region" description="Helical" evidence="7">
    <location>
        <begin position="101"/>
        <end position="118"/>
    </location>
</feature>
<feature type="transmembrane region" description="Helical" evidence="7">
    <location>
        <begin position="64"/>
        <end position="89"/>
    </location>
</feature>
<evidence type="ECO:0000256" key="6">
    <source>
        <dbReference type="SAM" id="MobiDB-lite"/>
    </source>
</evidence>
<organism evidence="8 9">
    <name type="scientific">Dekkera bruxellensis</name>
    <name type="common">Brettanomyces custersii</name>
    <dbReference type="NCBI Taxonomy" id="5007"/>
    <lineage>
        <taxon>Eukaryota</taxon>
        <taxon>Fungi</taxon>
        <taxon>Dikarya</taxon>
        <taxon>Ascomycota</taxon>
        <taxon>Saccharomycotina</taxon>
        <taxon>Pichiomycetes</taxon>
        <taxon>Pichiales</taxon>
        <taxon>Pichiaceae</taxon>
        <taxon>Brettanomyces</taxon>
    </lineage>
</organism>
<dbReference type="Gene3D" id="1.20.1740.10">
    <property type="entry name" value="Amino acid/polyamine transporter I"/>
    <property type="match status" value="1"/>
</dbReference>
<protein>
    <submittedName>
        <fullName evidence="8">DEBR0S1_23200g1_1</fullName>
    </submittedName>
</protein>
<evidence type="ECO:0000256" key="4">
    <source>
        <dbReference type="ARBA" id="ARBA00022989"/>
    </source>
</evidence>
<dbReference type="FunFam" id="1.20.1740.10:FF:000046">
    <property type="entry name" value="Amino-acid permease, putative"/>
    <property type="match status" value="1"/>
</dbReference>
<feature type="transmembrane region" description="Helical" evidence="7">
    <location>
        <begin position="503"/>
        <end position="525"/>
    </location>
</feature>
<sequence>MPASKGSGEAAMIKSTQTVISVDNIPITSVLSGDDKRILVDHPVDKDEAVILSLGYKQEFKREFSLMTTFAVSFSVLGLLPSIASTLWYSLAYAGNAGITWGYLVGMIGVLCVAFSMGEISSAFPTSGGLYYATAMLAPPKYKALLSWLVGWSNYFVQVTGTPSVGYSCASMILALVQIGNPNYTYETWHCFLLTIAITAACAVIASAPTKWIAYINTAATALNLIFLFISFIVMLAGNNRTSQGLPRFNSNGYAWELDNFTDWPDGICILMTFMAVIWTMSGFDSPFHLSEECSNAQVATPRAIVLTATVGGLLGFVFQLAMAYTIVSVPDAINDELGQPYIAYLNQIMDQKKVMAIGAFAVILSFNMCFSCMIAASRVLFSYSRDNCFPLSRYWCKVNNVTRTPVNAVWANWFIGSILDILMFGGVAIDAIFSVGAIGSFISFTVPTLLRITYARNTFKPGPWNLGKFSAPCGTVACLFVLLMIPILNFPQYRGADNTPDLMNWTVVVYWGSMLLVLIWYYVYAHKIYKGPKSNLDRDAVISGTDAKDVINAVISANRNVKFGPKGSDPEKSSGQIDNKDDEKKPEKVEIVG</sequence>
<dbReference type="GO" id="GO:0016020">
    <property type="term" value="C:membrane"/>
    <property type="evidence" value="ECO:0007669"/>
    <property type="project" value="UniProtKB-SubCell"/>
</dbReference>
<evidence type="ECO:0000313" key="8">
    <source>
        <dbReference type="EMBL" id="VUG16689.1"/>
    </source>
</evidence>
<feature type="compositionally biased region" description="Basic and acidic residues" evidence="6">
    <location>
        <begin position="569"/>
        <end position="594"/>
    </location>
</feature>
<keyword evidence="9" id="KW-1185">Reference proteome</keyword>
<dbReference type="PANTHER" id="PTHR45649">
    <property type="entry name" value="AMINO-ACID PERMEASE BAT1"/>
    <property type="match status" value="1"/>
</dbReference>
<feature type="transmembrane region" description="Helical" evidence="7">
    <location>
        <begin position="189"/>
        <end position="206"/>
    </location>
</feature>